<name>A0A6A1K4Y4_9BACE</name>
<evidence type="ECO:0000313" key="2">
    <source>
        <dbReference type="Proteomes" id="UP000491168"/>
    </source>
</evidence>
<evidence type="ECO:0000313" key="1">
    <source>
        <dbReference type="EMBL" id="KAA5487363.1"/>
    </source>
</evidence>
<organism evidence="1 2">
    <name type="scientific">Bacteroides caccae</name>
    <dbReference type="NCBI Taxonomy" id="47678"/>
    <lineage>
        <taxon>Bacteria</taxon>
        <taxon>Pseudomonadati</taxon>
        <taxon>Bacteroidota</taxon>
        <taxon>Bacteroidia</taxon>
        <taxon>Bacteroidales</taxon>
        <taxon>Bacteroidaceae</taxon>
        <taxon>Bacteroides</taxon>
    </lineage>
</organism>
<comment type="caution">
    <text evidence="1">The sequence shown here is derived from an EMBL/GenBank/DDBJ whole genome shotgun (WGS) entry which is preliminary data.</text>
</comment>
<proteinExistence type="predicted"/>
<dbReference type="RefSeq" id="WP_149928387.1">
    <property type="nucleotide sequence ID" value="NZ_VVYE01000016.1"/>
</dbReference>
<accession>A0A6A1K4Y4</accession>
<reference evidence="1 2" key="1">
    <citation type="journal article" date="2019" name="Nat. Med.">
        <title>A library of human gut bacterial isolates paired with longitudinal multiomics data enables mechanistic microbiome research.</title>
        <authorList>
            <person name="Poyet M."/>
            <person name="Groussin M."/>
            <person name="Gibbons S.M."/>
            <person name="Avila-Pacheco J."/>
            <person name="Jiang X."/>
            <person name="Kearney S.M."/>
            <person name="Perrotta A.R."/>
            <person name="Berdy B."/>
            <person name="Zhao S."/>
            <person name="Lieberman T.D."/>
            <person name="Swanson P.K."/>
            <person name="Smith M."/>
            <person name="Roesemann S."/>
            <person name="Alexander J.E."/>
            <person name="Rich S.A."/>
            <person name="Livny J."/>
            <person name="Vlamakis H."/>
            <person name="Clish C."/>
            <person name="Bullock K."/>
            <person name="Deik A."/>
            <person name="Scott J."/>
            <person name="Pierce K.A."/>
            <person name="Xavier R.J."/>
            <person name="Alm E.J."/>
        </authorList>
    </citation>
    <scope>NUCLEOTIDE SEQUENCE [LARGE SCALE GENOMIC DNA]</scope>
    <source>
        <strain evidence="1 2">BIOML-A21</strain>
    </source>
</reference>
<protein>
    <recommendedName>
        <fullName evidence="3">Apea-like HEPN domain-containing protein</fullName>
    </recommendedName>
</protein>
<dbReference type="Proteomes" id="UP000491168">
    <property type="component" value="Unassembled WGS sequence"/>
</dbReference>
<evidence type="ECO:0008006" key="3">
    <source>
        <dbReference type="Google" id="ProtNLM"/>
    </source>
</evidence>
<dbReference type="AlphaFoldDB" id="A0A6A1K4Y4"/>
<gene>
    <name evidence="1" type="ORF">F2Y35_19655</name>
</gene>
<dbReference type="EMBL" id="VVYF01000023">
    <property type="protein sequence ID" value="KAA5487363.1"/>
    <property type="molecule type" value="Genomic_DNA"/>
</dbReference>
<sequence>MWKIPNFVVTPNLEEDIERLLSKKILELYLNCEDGEKRNRIRRITEMLDLIDHLLHFSGYLISINKPTKRVKNGKIYIDDHISFNGHDYSGCEYDIGALVYYLYVSIIDTSMAKTSVYIKFEDFFNKRIKENCVSKMEVLSLCKEYNELYGLSKNFQDVFVNRISSDLKTEFVDNVLVLNDRRSTNYTKEEVERYWGSWQKKSIECKMKKIAICLYSIRSSYTHSNIRYFIPSRTWSTDELQTSVKYLVHKDVDLLNLFKKVILELCEQILN</sequence>